<protein>
    <submittedName>
        <fullName evidence="1">Uncharacterized protein</fullName>
    </submittedName>
</protein>
<sequence>MEMQVLDMSAVDRDVEQGDMEVHGDDVSDGVDIDVEQGDMEVQGDDVSAGVDIDVEQGDMEVQGDDFSADVDKEVQRDGMVTHKGIKHRDTWLKFNISDLVQYYKGLLSGTFVRTRCTRMTF</sequence>
<reference evidence="1" key="1">
    <citation type="journal article" date="2019" name="bioRxiv">
        <title>The Genome of the Zebra Mussel, Dreissena polymorpha: A Resource for Invasive Species Research.</title>
        <authorList>
            <person name="McCartney M.A."/>
            <person name="Auch B."/>
            <person name="Kono T."/>
            <person name="Mallez S."/>
            <person name="Zhang Y."/>
            <person name="Obille A."/>
            <person name="Becker A."/>
            <person name="Abrahante J.E."/>
            <person name="Garbe J."/>
            <person name="Badalamenti J.P."/>
            <person name="Herman A."/>
            <person name="Mangelson H."/>
            <person name="Liachko I."/>
            <person name="Sullivan S."/>
            <person name="Sone E.D."/>
            <person name="Koren S."/>
            <person name="Silverstein K.A.T."/>
            <person name="Beckman K.B."/>
            <person name="Gohl D.M."/>
        </authorList>
    </citation>
    <scope>NUCLEOTIDE SEQUENCE</scope>
    <source>
        <strain evidence="1">Duluth1</strain>
        <tissue evidence="1">Whole animal</tissue>
    </source>
</reference>
<comment type="caution">
    <text evidence="1">The sequence shown here is derived from an EMBL/GenBank/DDBJ whole genome shotgun (WGS) entry which is preliminary data.</text>
</comment>
<organism evidence="1 2">
    <name type="scientific">Dreissena polymorpha</name>
    <name type="common">Zebra mussel</name>
    <name type="synonym">Mytilus polymorpha</name>
    <dbReference type="NCBI Taxonomy" id="45954"/>
    <lineage>
        <taxon>Eukaryota</taxon>
        <taxon>Metazoa</taxon>
        <taxon>Spiralia</taxon>
        <taxon>Lophotrochozoa</taxon>
        <taxon>Mollusca</taxon>
        <taxon>Bivalvia</taxon>
        <taxon>Autobranchia</taxon>
        <taxon>Heteroconchia</taxon>
        <taxon>Euheterodonta</taxon>
        <taxon>Imparidentia</taxon>
        <taxon>Neoheterodontei</taxon>
        <taxon>Myida</taxon>
        <taxon>Dreissenoidea</taxon>
        <taxon>Dreissenidae</taxon>
        <taxon>Dreissena</taxon>
    </lineage>
</organism>
<dbReference type="AlphaFoldDB" id="A0A9D4S8Y9"/>
<dbReference type="Proteomes" id="UP000828390">
    <property type="component" value="Unassembled WGS sequence"/>
</dbReference>
<gene>
    <name evidence="1" type="ORF">DPMN_020319</name>
</gene>
<dbReference type="EMBL" id="JAIWYP010000001">
    <property type="protein sequence ID" value="KAH3896146.1"/>
    <property type="molecule type" value="Genomic_DNA"/>
</dbReference>
<name>A0A9D4S8Y9_DREPO</name>
<reference evidence="1" key="2">
    <citation type="submission" date="2020-11" db="EMBL/GenBank/DDBJ databases">
        <authorList>
            <person name="McCartney M.A."/>
            <person name="Auch B."/>
            <person name="Kono T."/>
            <person name="Mallez S."/>
            <person name="Becker A."/>
            <person name="Gohl D.M."/>
            <person name="Silverstein K.A.T."/>
            <person name="Koren S."/>
            <person name="Bechman K.B."/>
            <person name="Herman A."/>
            <person name="Abrahante J.E."/>
            <person name="Garbe J."/>
        </authorList>
    </citation>
    <scope>NUCLEOTIDE SEQUENCE</scope>
    <source>
        <strain evidence="1">Duluth1</strain>
        <tissue evidence="1">Whole animal</tissue>
    </source>
</reference>
<keyword evidence="2" id="KW-1185">Reference proteome</keyword>
<proteinExistence type="predicted"/>
<evidence type="ECO:0000313" key="2">
    <source>
        <dbReference type="Proteomes" id="UP000828390"/>
    </source>
</evidence>
<accession>A0A9D4S8Y9</accession>
<evidence type="ECO:0000313" key="1">
    <source>
        <dbReference type="EMBL" id="KAH3896146.1"/>
    </source>
</evidence>